<sequence>MPQVCIYPKDAARLTGTQYTTGKRLLQRIRTKLGKPMRAYVSVAEFCAFTGLPVAEVSAALNGPTGGPDPAR</sequence>
<organism evidence="1 2">
    <name type="scientific">Hymenobacter coccineus</name>
    <dbReference type="NCBI Taxonomy" id="1908235"/>
    <lineage>
        <taxon>Bacteria</taxon>
        <taxon>Pseudomonadati</taxon>
        <taxon>Bacteroidota</taxon>
        <taxon>Cytophagia</taxon>
        <taxon>Cytophagales</taxon>
        <taxon>Hymenobacteraceae</taxon>
        <taxon>Hymenobacter</taxon>
    </lineage>
</organism>
<accession>A0A1G1TK71</accession>
<comment type="caution">
    <text evidence="1">The sequence shown here is derived from an EMBL/GenBank/DDBJ whole genome shotgun (WGS) entry which is preliminary data.</text>
</comment>
<dbReference type="Proteomes" id="UP000177506">
    <property type="component" value="Unassembled WGS sequence"/>
</dbReference>
<dbReference type="OrthoDB" id="711499at2"/>
<gene>
    <name evidence="1" type="ORF">BEN49_20455</name>
</gene>
<evidence type="ECO:0000313" key="1">
    <source>
        <dbReference type="EMBL" id="OGX91270.1"/>
    </source>
</evidence>
<dbReference type="RefSeq" id="WP_070742021.1">
    <property type="nucleotide sequence ID" value="NZ_MDZA01000074.1"/>
</dbReference>
<keyword evidence="2" id="KW-1185">Reference proteome</keyword>
<protein>
    <submittedName>
        <fullName evidence="1">Uncharacterized protein</fullName>
    </submittedName>
</protein>
<reference evidence="1 2" key="1">
    <citation type="submission" date="2016-08" db="EMBL/GenBank/DDBJ databases">
        <title>Hymenobacter coccineus sp. nov., Hymenobacter lapidarius sp. nov. and Hymenobacter glacialis sp. nov., isolated from Antarctic soil.</title>
        <authorList>
            <person name="Sedlacek I."/>
            <person name="Kralova S."/>
            <person name="Kyrova K."/>
            <person name="Maslanova I."/>
            <person name="Stankova E."/>
            <person name="Vrbovska V."/>
            <person name="Nemec M."/>
            <person name="Bartak M."/>
            <person name="Svec P."/>
            <person name="Busse H.-J."/>
            <person name="Pantucek R."/>
        </authorList>
    </citation>
    <scope>NUCLEOTIDE SEQUENCE [LARGE SCALE GENOMIC DNA]</scope>
    <source>
        <strain evidence="1 2">CCM 8649</strain>
    </source>
</reference>
<proteinExistence type="predicted"/>
<dbReference type="AlphaFoldDB" id="A0A1G1TK71"/>
<evidence type="ECO:0000313" key="2">
    <source>
        <dbReference type="Proteomes" id="UP000177506"/>
    </source>
</evidence>
<dbReference type="EMBL" id="MDZA01000074">
    <property type="protein sequence ID" value="OGX91270.1"/>
    <property type="molecule type" value="Genomic_DNA"/>
</dbReference>
<name>A0A1G1TK71_9BACT</name>